<dbReference type="AlphaFoldDB" id="A0A316UMZ4"/>
<name>A0A316UMZ4_9BASI</name>
<dbReference type="RefSeq" id="XP_025359147.1">
    <property type="nucleotide sequence ID" value="XM_025507156.1"/>
</dbReference>
<feature type="compositionally biased region" description="Polar residues" evidence="1">
    <location>
        <begin position="252"/>
        <end position="261"/>
    </location>
</feature>
<feature type="region of interest" description="Disordered" evidence="1">
    <location>
        <begin position="1"/>
        <end position="237"/>
    </location>
</feature>
<accession>A0A316UMZ4</accession>
<evidence type="ECO:0000256" key="1">
    <source>
        <dbReference type="SAM" id="MobiDB-lite"/>
    </source>
</evidence>
<feature type="compositionally biased region" description="Low complexity" evidence="1">
    <location>
        <begin position="512"/>
        <end position="550"/>
    </location>
</feature>
<evidence type="ECO:0000313" key="3">
    <source>
        <dbReference type="Proteomes" id="UP000245884"/>
    </source>
</evidence>
<feature type="compositionally biased region" description="Polar residues" evidence="1">
    <location>
        <begin position="318"/>
        <end position="333"/>
    </location>
</feature>
<feature type="compositionally biased region" description="Low complexity" evidence="1">
    <location>
        <begin position="32"/>
        <end position="53"/>
    </location>
</feature>
<dbReference type="GeneID" id="37028979"/>
<reference evidence="2 3" key="1">
    <citation type="journal article" date="2018" name="Mol. Biol. Evol.">
        <title>Broad Genomic Sampling Reveals a Smut Pathogenic Ancestry of the Fungal Clade Ustilaginomycotina.</title>
        <authorList>
            <person name="Kijpornyongpan T."/>
            <person name="Mondo S.J."/>
            <person name="Barry K."/>
            <person name="Sandor L."/>
            <person name="Lee J."/>
            <person name="Lipzen A."/>
            <person name="Pangilinan J."/>
            <person name="LaButti K."/>
            <person name="Hainaut M."/>
            <person name="Henrissat B."/>
            <person name="Grigoriev I.V."/>
            <person name="Spatafora J.W."/>
            <person name="Aime M.C."/>
        </authorList>
    </citation>
    <scope>NUCLEOTIDE SEQUENCE [LARGE SCALE GENOMIC DNA]</scope>
    <source>
        <strain evidence="2 3">MCA 5214</strain>
    </source>
</reference>
<feature type="compositionally biased region" description="Basic and acidic residues" evidence="1">
    <location>
        <begin position="348"/>
        <end position="366"/>
    </location>
</feature>
<sequence length="597" mass="59798">MSNQSQRQPPKMPAGTSSLSDRIAALQRKASDSTPSPSSSSSSSYGPGAGASSMRRTPSASTSPPNAADTSSSSVLSNGSSYSSRSGTPQAVRDRIARFQLSPSSANGEAERPLLPRSSFGFGAPAPNPDNVGGRVLRPYPVGAGGSGNWGEGVLRPQMTGGAWVGTGQSGSSARGSTPGLMPQLTGPTWNRRQASTPESTLAPRQTIGGRDAFADLDANSDGPSSPTESRALGSHGFDVASQAAAMKGLTLQRTGSSTGRYRSVSPLPTLPDVPVKGPERRGSALSGEGIKVGVMNGNGAGEGRKEEKHLPSPPQHNPQASPRIGSSSNAAADTSIEIGVGGASPEEMEKLRLKAQQDEAKEKQGRAGVAEGSDAGEMSSSSIIVSAPDEVGSTSMTSAPVGASATNGPSRAVQQAQPATPQKQPSASAAADISISETSTSSSSSSSLQPHTPVAPLSAANSKGAADMSAAAPPSPTGARNHLPLGPSTVSNVTPRSSAVLLPTSSDSSEEAAVATPAPAPVQSTAPPTSSSTASSALSPSSTSSSRAAGGVVRNKSMQRSRPPPPGQPISLADLDASDDEYEPGWASVISSSRGA</sequence>
<feature type="compositionally biased region" description="Polar residues" evidence="1">
    <location>
        <begin position="186"/>
        <end position="204"/>
    </location>
</feature>
<feature type="compositionally biased region" description="Low complexity" evidence="1">
    <location>
        <begin position="460"/>
        <end position="473"/>
    </location>
</feature>
<feature type="compositionally biased region" description="Low complexity" evidence="1">
    <location>
        <begin position="71"/>
        <end position="86"/>
    </location>
</feature>
<keyword evidence="3" id="KW-1185">Reference proteome</keyword>
<evidence type="ECO:0000313" key="2">
    <source>
        <dbReference type="EMBL" id="PWN24535.1"/>
    </source>
</evidence>
<feature type="compositionally biased region" description="Low complexity" evidence="1">
    <location>
        <begin position="413"/>
        <end position="448"/>
    </location>
</feature>
<dbReference type="OrthoDB" id="3366780at2759"/>
<feature type="region of interest" description="Disordered" evidence="1">
    <location>
        <begin position="249"/>
        <end position="597"/>
    </location>
</feature>
<feature type="compositionally biased region" description="Polar residues" evidence="1">
    <location>
        <begin position="393"/>
        <end position="410"/>
    </location>
</feature>
<protein>
    <submittedName>
        <fullName evidence="2">Uncharacterized protein</fullName>
    </submittedName>
</protein>
<gene>
    <name evidence="2" type="ORF">BDZ90DRAFT_234817</name>
</gene>
<feature type="compositionally biased region" description="Polar residues" evidence="1">
    <location>
        <begin position="54"/>
        <end position="70"/>
    </location>
</feature>
<organism evidence="2 3">
    <name type="scientific">Jaminaea rosea</name>
    <dbReference type="NCBI Taxonomy" id="1569628"/>
    <lineage>
        <taxon>Eukaryota</taxon>
        <taxon>Fungi</taxon>
        <taxon>Dikarya</taxon>
        <taxon>Basidiomycota</taxon>
        <taxon>Ustilaginomycotina</taxon>
        <taxon>Exobasidiomycetes</taxon>
        <taxon>Microstromatales</taxon>
        <taxon>Microstromatales incertae sedis</taxon>
        <taxon>Jaminaea</taxon>
    </lineage>
</organism>
<proteinExistence type="predicted"/>
<dbReference type="EMBL" id="KZ819680">
    <property type="protein sequence ID" value="PWN24535.1"/>
    <property type="molecule type" value="Genomic_DNA"/>
</dbReference>
<feature type="compositionally biased region" description="Polar residues" evidence="1">
    <location>
        <begin position="489"/>
        <end position="508"/>
    </location>
</feature>
<dbReference type="Proteomes" id="UP000245884">
    <property type="component" value="Unassembled WGS sequence"/>
</dbReference>